<dbReference type="Proteomes" id="UP000623467">
    <property type="component" value="Unassembled WGS sequence"/>
</dbReference>
<accession>A0A8H7CZV0</accession>
<gene>
    <name evidence="1" type="ORF">MSAN_01541400</name>
</gene>
<sequence length="177" mass="20041">MVPSSSVESVFAAAPAAFLIYTRSLWSKTTHRAPPRFLAHLDPLWLFLLLESCSYGSISLCEDRLHRTTRSSRALVLLIASPTKASSVQGSSQRVRAISADGRWVDERYLKIHTRSAPKFSRVLPKRKPTSDLILSLSATYARWWYWRGTKEGTAQGPAVPQFHLFIAMDQRVEEEH</sequence>
<evidence type="ECO:0000313" key="2">
    <source>
        <dbReference type="Proteomes" id="UP000623467"/>
    </source>
</evidence>
<protein>
    <submittedName>
        <fullName evidence="1">Uncharacterized protein</fullName>
    </submittedName>
</protein>
<keyword evidence="2" id="KW-1185">Reference proteome</keyword>
<name>A0A8H7CZV0_9AGAR</name>
<evidence type="ECO:0000313" key="1">
    <source>
        <dbReference type="EMBL" id="KAF7353518.1"/>
    </source>
</evidence>
<dbReference type="AlphaFoldDB" id="A0A8H7CZV0"/>
<dbReference type="EMBL" id="JACAZH010000012">
    <property type="protein sequence ID" value="KAF7353518.1"/>
    <property type="molecule type" value="Genomic_DNA"/>
</dbReference>
<organism evidence="1 2">
    <name type="scientific">Mycena sanguinolenta</name>
    <dbReference type="NCBI Taxonomy" id="230812"/>
    <lineage>
        <taxon>Eukaryota</taxon>
        <taxon>Fungi</taxon>
        <taxon>Dikarya</taxon>
        <taxon>Basidiomycota</taxon>
        <taxon>Agaricomycotina</taxon>
        <taxon>Agaricomycetes</taxon>
        <taxon>Agaricomycetidae</taxon>
        <taxon>Agaricales</taxon>
        <taxon>Marasmiineae</taxon>
        <taxon>Mycenaceae</taxon>
        <taxon>Mycena</taxon>
    </lineage>
</organism>
<comment type="caution">
    <text evidence="1">The sequence shown here is derived from an EMBL/GenBank/DDBJ whole genome shotgun (WGS) entry which is preliminary data.</text>
</comment>
<reference evidence="1" key="1">
    <citation type="submission" date="2020-05" db="EMBL/GenBank/DDBJ databases">
        <title>Mycena genomes resolve the evolution of fungal bioluminescence.</title>
        <authorList>
            <person name="Tsai I.J."/>
        </authorList>
    </citation>
    <scope>NUCLEOTIDE SEQUENCE</scope>
    <source>
        <strain evidence="1">160909Yilan</strain>
    </source>
</reference>
<proteinExistence type="predicted"/>